<evidence type="ECO:0000313" key="1">
    <source>
        <dbReference type="EMBL" id="KAI4386344.1"/>
    </source>
</evidence>
<keyword evidence="2" id="KW-1185">Reference proteome</keyword>
<proteinExistence type="predicted"/>
<gene>
    <name evidence="1" type="ORF">MLD38_004282</name>
</gene>
<organism evidence="1 2">
    <name type="scientific">Melastoma candidum</name>
    <dbReference type="NCBI Taxonomy" id="119954"/>
    <lineage>
        <taxon>Eukaryota</taxon>
        <taxon>Viridiplantae</taxon>
        <taxon>Streptophyta</taxon>
        <taxon>Embryophyta</taxon>
        <taxon>Tracheophyta</taxon>
        <taxon>Spermatophyta</taxon>
        <taxon>Magnoliopsida</taxon>
        <taxon>eudicotyledons</taxon>
        <taxon>Gunneridae</taxon>
        <taxon>Pentapetalae</taxon>
        <taxon>rosids</taxon>
        <taxon>malvids</taxon>
        <taxon>Myrtales</taxon>
        <taxon>Melastomataceae</taxon>
        <taxon>Melastomatoideae</taxon>
        <taxon>Melastomateae</taxon>
        <taxon>Melastoma</taxon>
    </lineage>
</organism>
<evidence type="ECO:0000313" key="2">
    <source>
        <dbReference type="Proteomes" id="UP001057402"/>
    </source>
</evidence>
<sequence>MREKRIAKDPGISSIYMHGEVYEFASGENLCPRWQEIRRLLLETVARIKLHGYIPRTSSVLHDVEDEEKEANIGYHSEKIAVAFGLLCEDDGKTLRITKNLRICEDCHSFMKHVSSLYRKQIIVRDRNRFHHFSEGSCSCQDFW</sequence>
<dbReference type="Proteomes" id="UP001057402">
    <property type="component" value="Chromosome 2"/>
</dbReference>
<reference evidence="2" key="1">
    <citation type="journal article" date="2023" name="Front. Plant Sci.">
        <title>Chromosomal-level genome assembly of Melastoma candidum provides insights into trichome evolution.</title>
        <authorList>
            <person name="Zhong Y."/>
            <person name="Wu W."/>
            <person name="Sun C."/>
            <person name="Zou P."/>
            <person name="Liu Y."/>
            <person name="Dai S."/>
            <person name="Zhou R."/>
        </authorList>
    </citation>
    <scope>NUCLEOTIDE SEQUENCE [LARGE SCALE GENOMIC DNA]</scope>
</reference>
<name>A0ACB9S920_9MYRT</name>
<accession>A0ACB9S920</accession>
<protein>
    <submittedName>
        <fullName evidence="1">Uncharacterized protein</fullName>
    </submittedName>
</protein>
<dbReference type="EMBL" id="CM042881">
    <property type="protein sequence ID" value="KAI4386344.1"/>
    <property type="molecule type" value="Genomic_DNA"/>
</dbReference>
<comment type="caution">
    <text evidence="1">The sequence shown here is derived from an EMBL/GenBank/DDBJ whole genome shotgun (WGS) entry which is preliminary data.</text>
</comment>